<dbReference type="Proteomes" id="UP000280935">
    <property type="component" value="Unassembled WGS sequence"/>
</dbReference>
<accession>A0A3P1WTN6</accession>
<dbReference type="EMBL" id="RQYT01000010">
    <property type="protein sequence ID" value="RRD49982.1"/>
    <property type="molecule type" value="Genomic_DNA"/>
</dbReference>
<comment type="caution">
    <text evidence="2">The sequence shown here is derived from an EMBL/GenBank/DDBJ whole genome shotgun (WGS) entry which is preliminary data.</text>
</comment>
<dbReference type="RefSeq" id="WP_125227619.1">
    <property type="nucleotide sequence ID" value="NZ_RQYT01000010.1"/>
</dbReference>
<dbReference type="AlphaFoldDB" id="A0A3P1WTN6"/>
<reference evidence="2 3" key="1">
    <citation type="submission" date="2018-11" db="EMBL/GenBank/DDBJ databases">
        <title>Genomes From Bacteria Associated with the Canine Oral Cavity: a Test Case for Automated Genome-Based Taxonomic Assignment.</title>
        <authorList>
            <person name="Coil D.A."/>
            <person name="Jospin G."/>
            <person name="Darling A.E."/>
            <person name="Wallis C."/>
            <person name="Davis I.J."/>
            <person name="Harris S."/>
            <person name="Eisen J.A."/>
            <person name="Holcombe L.J."/>
            <person name="O'Flynn C."/>
        </authorList>
    </citation>
    <scope>NUCLEOTIDE SEQUENCE [LARGE SCALE GENOMIC DNA]</scope>
    <source>
        <strain evidence="2 3">OH2822_COT-296</strain>
    </source>
</reference>
<gene>
    <name evidence="2" type="ORF">EII35_06350</name>
</gene>
<evidence type="ECO:0000313" key="3">
    <source>
        <dbReference type="Proteomes" id="UP000280935"/>
    </source>
</evidence>
<dbReference type="OrthoDB" id="4244301at2"/>
<organism evidence="2 3">
    <name type="scientific">Arachnia propionica</name>
    <dbReference type="NCBI Taxonomy" id="1750"/>
    <lineage>
        <taxon>Bacteria</taxon>
        <taxon>Bacillati</taxon>
        <taxon>Actinomycetota</taxon>
        <taxon>Actinomycetes</taxon>
        <taxon>Propionibacteriales</taxon>
        <taxon>Propionibacteriaceae</taxon>
        <taxon>Arachnia</taxon>
    </lineage>
</organism>
<sequence>MTRRRVPSSQPQLDLPGVEPEPSRRRSRRPRRIEAELPQHPETWAEQPGFDFDAAPADPPLDRYGLRALEHWRHHAPPGQRDVADPRRFFAELGERLANRIEELATPEEAALPATLPPLERIGQISRIRRRAEELALTEQLQLIDEIGQAEERRLEDLLSSLPSSELVDDELVRLEDEVARSHELDADPTPTTTQEQAREELMRMRDLLATAHDPAKAVAERIKAAEEARNLTGRWSRRT</sequence>
<proteinExistence type="predicted"/>
<evidence type="ECO:0000313" key="2">
    <source>
        <dbReference type="EMBL" id="RRD49982.1"/>
    </source>
</evidence>
<name>A0A3P1WTN6_9ACTN</name>
<feature type="region of interest" description="Disordered" evidence="1">
    <location>
        <begin position="1"/>
        <end position="59"/>
    </location>
</feature>
<protein>
    <submittedName>
        <fullName evidence="2">Uncharacterized protein</fullName>
    </submittedName>
</protein>
<evidence type="ECO:0000256" key="1">
    <source>
        <dbReference type="SAM" id="MobiDB-lite"/>
    </source>
</evidence>